<accession>A0A3P8EHN2</accession>
<organism evidence="1 2">
    <name type="scientific">Schistosoma mattheei</name>
    <dbReference type="NCBI Taxonomy" id="31246"/>
    <lineage>
        <taxon>Eukaryota</taxon>
        <taxon>Metazoa</taxon>
        <taxon>Spiralia</taxon>
        <taxon>Lophotrochozoa</taxon>
        <taxon>Platyhelminthes</taxon>
        <taxon>Trematoda</taxon>
        <taxon>Digenea</taxon>
        <taxon>Strigeidida</taxon>
        <taxon>Schistosomatoidea</taxon>
        <taxon>Schistosomatidae</taxon>
        <taxon>Schistosoma</taxon>
    </lineage>
</organism>
<gene>
    <name evidence="1" type="ORF">SMTD_LOCUS8220</name>
</gene>
<dbReference type="AlphaFoldDB" id="A0A3P8EHN2"/>
<proteinExistence type="predicted"/>
<evidence type="ECO:0000313" key="2">
    <source>
        <dbReference type="Proteomes" id="UP000269396"/>
    </source>
</evidence>
<keyword evidence="2" id="KW-1185">Reference proteome</keyword>
<name>A0A3P8EHN2_9TREM</name>
<dbReference type="EMBL" id="UZAL01028768">
    <property type="protein sequence ID" value="VDP43585.1"/>
    <property type="molecule type" value="Genomic_DNA"/>
</dbReference>
<dbReference type="Proteomes" id="UP000269396">
    <property type="component" value="Unassembled WGS sequence"/>
</dbReference>
<reference evidence="1 2" key="1">
    <citation type="submission" date="2018-11" db="EMBL/GenBank/DDBJ databases">
        <authorList>
            <consortium name="Pathogen Informatics"/>
        </authorList>
    </citation>
    <scope>NUCLEOTIDE SEQUENCE [LARGE SCALE GENOMIC DNA]</scope>
    <source>
        <strain>Denwood</strain>
        <strain evidence="2">Zambia</strain>
    </source>
</reference>
<protein>
    <submittedName>
        <fullName evidence="1">Uncharacterized protein</fullName>
    </submittedName>
</protein>
<sequence>MLWTVILLLNRSQGDESLNQENIFKLSDSMMAGIHESIVDYDPFVGEQQLITSQKSRLNEIYESKLSINEELDLVLF</sequence>
<evidence type="ECO:0000313" key="1">
    <source>
        <dbReference type="EMBL" id="VDP43585.1"/>
    </source>
</evidence>